<dbReference type="EMBL" id="WBJZ01000017">
    <property type="protein sequence ID" value="KAB1654809.1"/>
    <property type="molecule type" value="Genomic_DNA"/>
</dbReference>
<protein>
    <submittedName>
        <fullName evidence="2">Uncharacterized protein</fullName>
    </submittedName>
</protein>
<feature type="compositionally biased region" description="Polar residues" evidence="1">
    <location>
        <begin position="36"/>
        <end position="50"/>
    </location>
</feature>
<comment type="caution">
    <text evidence="2">The sequence shown here is derived from an EMBL/GenBank/DDBJ whole genome shotgun (WGS) entry which is preliminary data.</text>
</comment>
<reference evidence="2 3" key="1">
    <citation type="submission" date="2019-09" db="EMBL/GenBank/DDBJ databases">
        <title>Phylogeny of genus Pseudoclavibacter and closely related genus.</title>
        <authorList>
            <person name="Li Y."/>
        </authorList>
    </citation>
    <scope>NUCLEOTIDE SEQUENCE [LARGE SCALE GENOMIC DNA]</scope>
    <source>
        <strain evidence="2 3">DSM 23821</strain>
    </source>
</reference>
<feature type="region of interest" description="Disordered" evidence="1">
    <location>
        <begin position="1"/>
        <end position="74"/>
    </location>
</feature>
<organism evidence="2 3">
    <name type="scientific">Pseudoclavibacter chungangensis</name>
    <dbReference type="NCBI Taxonomy" id="587635"/>
    <lineage>
        <taxon>Bacteria</taxon>
        <taxon>Bacillati</taxon>
        <taxon>Actinomycetota</taxon>
        <taxon>Actinomycetes</taxon>
        <taxon>Micrococcales</taxon>
        <taxon>Microbacteriaceae</taxon>
        <taxon>Pseudoclavibacter</taxon>
    </lineage>
</organism>
<sequence length="74" mass="7940">MGDAAEDREIVGDEQVAHAEPFLRLDEEVEDLRLHGTSSAETGPSSTMSEGSTARARVRRRGRGQGTARAGSTR</sequence>
<dbReference type="RefSeq" id="WP_158041385.1">
    <property type="nucleotide sequence ID" value="NZ_JACCFV010000001.1"/>
</dbReference>
<dbReference type="AlphaFoldDB" id="A0A7J5BPE7"/>
<dbReference type="Proteomes" id="UP000467240">
    <property type="component" value="Unassembled WGS sequence"/>
</dbReference>
<feature type="compositionally biased region" description="Basic and acidic residues" evidence="1">
    <location>
        <begin position="1"/>
        <end position="34"/>
    </location>
</feature>
<gene>
    <name evidence="2" type="ORF">F8O01_13005</name>
</gene>
<proteinExistence type="predicted"/>
<name>A0A7J5BPE7_9MICO</name>
<keyword evidence="3" id="KW-1185">Reference proteome</keyword>
<accession>A0A7J5BPE7</accession>
<evidence type="ECO:0000313" key="2">
    <source>
        <dbReference type="EMBL" id="KAB1654809.1"/>
    </source>
</evidence>
<evidence type="ECO:0000256" key="1">
    <source>
        <dbReference type="SAM" id="MobiDB-lite"/>
    </source>
</evidence>
<evidence type="ECO:0000313" key="3">
    <source>
        <dbReference type="Proteomes" id="UP000467240"/>
    </source>
</evidence>